<dbReference type="EMBL" id="UOGL01000403">
    <property type="protein sequence ID" value="VAX40137.1"/>
    <property type="molecule type" value="Genomic_DNA"/>
</dbReference>
<dbReference type="InterPro" id="IPR036188">
    <property type="entry name" value="FAD/NAD-bd_sf"/>
</dbReference>
<gene>
    <name evidence="1" type="ORF">MNBD_PLANCTO02-2967</name>
</gene>
<proteinExistence type="predicted"/>
<name>A0A3B1E7V3_9ZZZZ</name>
<accession>A0A3B1E7V3</accession>
<evidence type="ECO:0000313" key="1">
    <source>
        <dbReference type="EMBL" id="VAX40137.1"/>
    </source>
</evidence>
<organism evidence="1">
    <name type="scientific">hydrothermal vent metagenome</name>
    <dbReference type="NCBI Taxonomy" id="652676"/>
    <lineage>
        <taxon>unclassified sequences</taxon>
        <taxon>metagenomes</taxon>
        <taxon>ecological metagenomes</taxon>
    </lineage>
</organism>
<dbReference type="AlphaFoldDB" id="A0A3B1E7V3"/>
<reference evidence="1" key="1">
    <citation type="submission" date="2018-06" db="EMBL/GenBank/DDBJ databases">
        <authorList>
            <person name="Zhirakovskaya E."/>
        </authorList>
    </citation>
    <scope>NUCLEOTIDE SEQUENCE</scope>
</reference>
<dbReference type="SUPFAM" id="SSF51905">
    <property type="entry name" value="FAD/NAD(P)-binding domain"/>
    <property type="match status" value="1"/>
</dbReference>
<dbReference type="Gene3D" id="3.50.50.60">
    <property type="entry name" value="FAD/NAD(P)-binding domain"/>
    <property type="match status" value="1"/>
</dbReference>
<sequence>MTNSNPPRIAIIGAGPVGLEAALAATAAGFDVQLYERGTVAENVQSWGHIRLFSPFEMNSSALAKQRLRETFGEEAIPPNDAYLTGREFAEKYLLPISQLPELIERIHPKTKVLSIGRSHCWKRDFIGKPERAENPFVLLLQDEHGMERTEEAEIVLDCSGTYPHHHWMGAGGIPAVGETKAEPYIEYKIPDILGQDKEKYANKKTLLIGSGYSAATSIVALSRLAEESPQTKVIWFTAMRHEEPMSRIENDALPERDRLSQQVNNFVGHPESIIDWSPGYLVQSVQYNSESKSFQIDALFKKETHCKTGQGGQKSFSVDNVLANVGYRPCRQLYEELQIHECYASQGPIKLAATLLAETSPDCLQQAAHGVELLINPEPNFYILGAKSYGRDTRFLMKIGLQQVTDIIAKVTKNV</sequence>
<dbReference type="PRINTS" id="PR00411">
    <property type="entry name" value="PNDRDTASEI"/>
</dbReference>
<dbReference type="PRINTS" id="PR00368">
    <property type="entry name" value="FADPNR"/>
</dbReference>
<protein>
    <submittedName>
        <fullName evidence="1">Putative secreted protein</fullName>
    </submittedName>
</protein>